<dbReference type="EMBL" id="VJVW01000002">
    <property type="protein sequence ID" value="MUP42250.1"/>
    <property type="molecule type" value="Genomic_DNA"/>
</dbReference>
<feature type="domain" description="DUF4296" evidence="3">
    <location>
        <begin position="30"/>
        <end position="111"/>
    </location>
</feature>
<evidence type="ECO:0000256" key="1">
    <source>
        <dbReference type="SAM" id="Coils"/>
    </source>
</evidence>
<accession>A0A7K1LNY1</accession>
<evidence type="ECO:0000259" key="3">
    <source>
        <dbReference type="Pfam" id="PF14129"/>
    </source>
</evidence>
<feature type="chain" id="PRO_5029732024" evidence="2">
    <location>
        <begin position="24"/>
        <end position="189"/>
    </location>
</feature>
<keyword evidence="5" id="KW-1185">Reference proteome</keyword>
<keyword evidence="1" id="KW-0175">Coiled coil</keyword>
<dbReference type="OrthoDB" id="1525222at2"/>
<dbReference type="AlphaFoldDB" id="A0A7K1LNY1"/>
<feature type="signal peptide" evidence="2">
    <location>
        <begin position="1"/>
        <end position="23"/>
    </location>
</feature>
<name>A0A7K1LNY1_9FLAO</name>
<feature type="coiled-coil region" evidence="1">
    <location>
        <begin position="93"/>
        <end position="120"/>
    </location>
</feature>
<protein>
    <submittedName>
        <fullName evidence="4">DUF4296 domain-containing protein</fullName>
    </submittedName>
</protein>
<comment type="caution">
    <text evidence="4">The sequence shown here is derived from an EMBL/GenBank/DDBJ whole genome shotgun (WGS) entry which is preliminary data.</text>
</comment>
<reference evidence="4 5" key="1">
    <citation type="submission" date="2019-07" db="EMBL/GenBank/DDBJ databases">
        <title>Gramella aestuarii sp. nov., isolated from a tidal flat, and emended description of Gramella echinicola.</title>
        <authorList>
            <person name="Liu L."/>
        </authorList>
    </citation>
    <scope>NUCLEOTIDE SEQUENCE [LARGE SCALE GENOMIC DNA]</scope>
    <source>
        <strain evidence="4 5">BS12</strain>
    </source>
</reference>
<evidence type="ECO:0000313" key="4">
    <source>
        <dbReference type="EMBL" id="MUP42250.1"/>
    </source>
</evidence>
<evidence type="ECO:0000313" key="5">
    <source>
        <dbReference type="Proteomes" id="UP000460416"/>
    </source>
</evidence>
<evidence type="ECO:0000256" key="2">
    <source>
        <dbReference type="SAM" id="SignalP"/>
    </source>
</evidence>
<dbReference type="PROSITE" id="PS51257">
    <property type="entry name" value="PROKAR_LIPOPROTEIN"/>
    <property type="match status" value="1"/>
</dbReference>
<dbReference type="Proteomes" id="UP000460416">
    <property type="component" value="Unassembled WGS sequence"/>
</dbReference>
<dbReference type="InterPro" id="IPR025381">
    <property type="entry name" value="DUF4296"/>
</dbReference>
<organism evidence="4 5">
    <name type="scientific">Christiangramia aestuarii</name>
    <dbReference type="NCBI Taxonomy" id="1028746"/>
    <lineage>
        <taxon>Bacteria</taxon>
        <taxon>Pseudomonadati</taxon>
        <taxon>Bacteroidota</taxon>
        <taxon>Flavobacteriia</taxon>
        <taxon>Flavobacteriales</taxon>
        <taxon>Flavobacteriaceae</taxon>
        <taxon>Christiangramia</taxon>
    </lineage>
</organism>
<dbReference type="RefSeq" id="WP_156275249.1">
    <property type="nucleotide sequence ID" value="NZ_BAABGI010000001.1"/>
</dbReference>
<dbReference type="Pfam" id="PF14129">
    <property type="entry name" value="DUF4296"/>
    <property type="match status" value="1"/>
</dbReference>
<keyword evidence="2" id="KW-0732">Signal</keyword>
<sequence length="189" mass="21939">MTGSLKYKAVLLLLVFLSFSCQDLEKTERPADLIPEAKMVDVLTEMALLNAARNYNKQKLESTGIKPDDYIFKRFGIDSLQFERSNDYYAEQYTQYERIYDSVKNRIQNIKSRMDSLREIEIKIEDSIKLAEKDSLRETNSLNKDSLRVKDSLKTDSLKLKRIEELRDGRDSLVVPPKAVQNSSSMNRN</sequence>
<gene>
    <name evidence="4" type="ORF">FLP08_06670</name>
</gene>
<proteinExistence type="predicted"/>